<feature type="compositionally biased region" description="Basic residues" evidence="1">
    <location>
        <begin position="395"/>
        <end position="404"/>
    </location>
</feature>
<feature type="compositionally biased region" description="Low complexity" evidence="1">
    <location>
        <begin position="405"/>
        <end position="416"/>
    </location>
</feature>
<organism evidence="2 3">
    <name type="scientific">Fulvimarina uroteuthidis</name>
    <dbReference type="NCBI Taxonomy" id="3098149"/>
    <lineage>
        <taxon>Bacteria</taxon>
        <taxon>Pseudomonadati</taxon>
        <taxon>Pseudomonadota</taxon>
        <taxon>Alphaproteobacteria</taxon>
        <taxon>Hyphomicrobiales</taxon>
        <taxon>Aurantimonadaceae</taxon>
        <taxon>Fulvimarina</taxon>
    </lineage>
</organism>
<sequence>MGERGGHCRINGVEVDAATFFAELDKLPAREPSDFVNWERPKSWSEELVEAVAAQGVEAPAKRALPAPQTHRPLVRGGTQHPTPSLTTRKRRHIADDTTASALHDALAAHGLPLHAVTVRLSAAFQRKALAQAAPLDWFRRAFNRWAKAALGFVPPAVFASGIESAGGDDFHIHALVAAADEHLKIIRQVLKLAAGVSDDPRFRERQVVIKPCRDARWTAYCLQNAEEAERKGVPGKHMITSREVQKAATAIRAHRREALKTKEAARYEVNKSTLTYQKCENICKTAEINLAERPALTHNVLSDPTTADLSLKENHNDAGSIPADASLQRVDRAVGRSGLHKHSRLDRTRRSRRDQDRPGRVRRRLARHNQRRGIGDAAPYAWTRAPIARRVRLARPHGCRRAHQAAAAKRATGPP</sequence>
<gene>
    <name evidence="2" type="ORF">U0C82_18795</name>
</gene>
<feature type="compositionally biased region" description="Basic residues" evidence="1">
    <location>
        <begin position="361"/>
        <end position="372"/>
    </location>
</feature>
<evidence type="ECO:0000313" key="2">
    <source>
        <dbReference type="EMBL" id="MDY8111169.1"/>
    </source>
</evidence>
<feature type="region of interest" description="Disordered" evidence="1">
    <location>
        <begin position="335"/>
        <end position="373"/>
    </location>
</feature>
<feature type="region of interest" description="Disordered" evidence="1">
    <location>
        <begin position="63"/>
        <end position="89"/>
    </location>
</feature>
<dbReference type="RefSeq" id="WP_322189365.1">
    <property type="nucleotide sequence ID" value="NZ_JAXLPB010000014.1"/>
</dbReference>
<reference evidence="2 3" key="1">
    <citation type="submission" date="2023-12" db="EMBL/GenBank/DDBJ databases">
        <title>Description of Novel Strain Fulvimarina sp. 2208YS6-2-32 isolated from Uroteuthis (Photololigo) edulis.</title>
        <authorList>
            <person name="Park J.-S."/>
        </authorList>
    </citation>
    <scope>NUCLEOTIDE SEQUENCE [LARGE SCALE GENOMIC DNA]</scope>
    <source>
        <strain evidence="2 3">2208YS6-2-32</strain>
    </source>
</reference>
<keyword evidence="3" id="KW-1185">Reference proteome</keyword>
<feature type="region of interest" description="Disordered" evidence="1">
    <location>
        <begin position="395"/>
        <end position="416"/>
    </location>
</feature>
<evidence type="ECO:0000256" key="1">
    <source>
        <dbReference type="SAM" id="MobiDB-lite"/>
    </source>
</evidence>
<evidence type="ECO:0008006" key="4">
    <source>
        <dbReference type="Google" id="ProtNLM"/>
    </source>
</evidence>
<feature type="compositionally biased region" description="Basic and acidic residues" evidence="1">
    <location>
        <begin position="346"/>
        <end position="360"/>
    </location>
</feature>
<accession>A0ABU5I712</accession>
<name>A0ABU5I712_9HYPH</name>
<comment type="caution">
    <text evidence="2">The sequence shown here is derived from an EMBL/GenBank/DDBJ whole genome shotgun (WGS) entry which is preliminary data.</text>
</comment>
<dbReference type="EMBL" id="JAXLPB010000014">
    <property type="protein sequence ID" value="MDY8111169.1"/>
    <property type="molecule type" value="Genomic_DNA"/>
</dbReference>
<proteinExistence type="predicted"/>
<protein>
    <recommendedName>
        <fullName evidence="4">Replication protein</fullName>
    </recommendedName>
</protein>
<evidence type="ECO:0000313" key="3">
    <source>
        <dbReference type="Proteomes" id="UP001294412"/>
    </source>
</evidence>
<dbReference type="Proteomes" id="UP001294412">
    <property type="component" value="Unassembled WGS sequence"/>
</dbReference>